<sequence>MDTVPEQSKPRKLFTNGNPSQMETVRERKPFANGNFSPTETFDLIHWHFSRTLQHHGKVSGTSETTETFHERIFCSLSCRQEDLHNQGPAELTRPHNDAAIVPEANR</sequence>
<organism evidence="2 3">
    <name type="scientific">Batillaria attramentaria</name>
    <dbReference type="NCBI Taxonomy" id="370345"/>
    <lineage>
        <taxon>Eukaryota</taxon>
        <taxon>Metazoa</taxon>
        <taxon>Spiralia</taxon>
        <taxon>Lophotrochozoa</taxon>
        <taxon>Mollusca</taxon>
        <taxon>Gastropoda</taxon>
        <taxon>Caenogastropoda</taxon>
        <taxon>Sorbeoconcha</taxon>
        <taxon>Cerithioidea</taxon>
        <taxon>Batillariidae</taxon>
        <taxon>Batillaria</taxon>
    </lineage>
</organism>
<comment type="caution">
    <text evidence="2">The sequence shown here is derived from an EMBL/GenBank/DDBJ whole genome shotgun (WGS) entry which is preliminary data.</text>
</comment>
<keyword evidence="3" id="KW-1185">Reference proteome</keyword>
<name>A0ABD0JWG7_9CAEN</name>
<dbReference type="Proteomes" id="UP001519460">
    <property type="component" value="Unassembled WGS sequence"/>
</dbReference>
<protein>
    <recommendedName>
        <fullName evidence="4">FLZ-type domain-containing protein</fullName>
    </recommendedName>
</protein>
<dbReference type="EMBL" id="JACVVK020000314">
    <property type="protein sequence ID" value="KAK7478945.1"/>
    <property type="molecule type" value="Genomic_DNA"/>
</dbReference>
<evidence type="ECO:0000313" key="2">
    <source>
        <dbReference type="EMBL" id="KAK7478945.1"/>
    </source>
</evidence>
<evidence type="ECO:0000313" key="3">
    <source>
        <dbReference type="Proteomes" id="UP001519460"/>
    </source>
</evidence>
<dbReference type="AlphaFoldDB" id="A0ABD0JWG7"/>
<reference evidence="2 3" key="1">
    <citation type="journal article" date="2023" name="Sci. Data">
        <title>Genome assembly of the Korean intertidal mud-creeper Batillaria attramentaria.</title>
        <authorList>
            <person name="Patra A.K."/>
            <person name="Ho P.T."/>
            <person name="Jun S."/>
            <person name="Lee S.J."/>
            <person name="Kim Y."/>
            <person name="Won Y.J."/>
        </authorList>
    </citation>
    <scope>NUCLEOTIDE SEQUENCE [LARGE SCALE GENOMIC DNA]</scope>
    <source>
        <strain evidence="2">Wonlab-2016</strain>
    </source>
</reference>
<accession>A0ABD0JWG7</accession>
<gene>
    <name evidence="2" type="ORF">BaRGS_00029812</name>
</gene>
<evidence type="ECO:0000256" key="1">
    <source>
        <dbReference type="SAM" id="MobiDB-lite"/>
    </source>
</evidence>
<proteinExistence type="predicted"/>
<feature type="region of interest" description="Disordered" evidence="1">
    <location>
        <begin position="86"/>
        <end position="107"/>
    </location>
</feature>
<evidence type="ECO:0008006" key="4">
    <source>
        <dbReference type="Google" id="ProtNLM"/>
    </source>
</evidence>